<feature type="compositionally biased region" description="Gly residues" evidence="1">
    <location>
        <begin position="340"/>
        <end position="352"/>
    </location>
</feature>
<dbReference type="OrthoDB" id="16955at2759"/>
<name>A0A139AUV5_GONPJ</name>
<feature type="compositionally biased region" description="Low complexity" evidence="1">
    <location>
        <begin position="353"/>
        <end position="362"/>
    </location>
</feature>
<feature type="compositionally biased region" description="Polar residues" evidence="1">
    <location>
        <begin position="513"/>
        <end position="529"/>
    </location>
</feature>
<evidence type="ECO:0000256" key="1">
    <source>
        <dbReference type="SAM" id="MobiDB-lite"/>
    </source>
</evidence>
<feature type="region of interest" description="Disordered" evidence="1">
    <location>
        <begin position="326"/>
        <end position="390"/>
    </location>
</feature>
<feature type="compositionally biased region" description="Polar residues" evidence="1">
    <location>
        <begin position="581"/>
        <end position="592"/>
    </location>
</feature>
<dbReference type="EMBL" id="KQ965735">
    <property type="protein sequence ID" value="KXS20484.1"/>
    <property type="molecule type" value="Genomic_DNA"/>
</dbReference>
<reference evidence="2 3" key="1">
    <citation type="journal article" date="2015" name="Genome Biol. Evol.">
        <title>Phylogenomic analyses indicate that early fungi evolved digesting cell walls of algal ancestors of land plants.</title>
        <authorList>
            <person name="Chang Y."/>
            <person name="Wang S."/>
            <person name="Sekimoto S."/>
            <person name="Aerts A.L."/>
            <person name="Choi C."/>
            <person name="Clum A."/>
            <person name="LaButti K.M."/>
            <person name="Lindquist E.A."/>
            <person name="Yee Ngan C."/>
            <person name="Ohm R.A."/>
            <person name="Salamov A.A."/>
            <person name="Grigoriev I.V."/>
            <person name="Spatafora J.W."/>
            <person name="Berbee M.L."/>
        </authorList>
    </citation>
    <scope>NUCLEOTIDE SEQUENCE [LARGE SCALE GENOMIC DNA]</scope>
    <source>
        <strain evidence="2 3">JEL478</strain>
    </source>
</reference>
<evidence type="ECO:0000313" key="3">
    <source>
        <dbReference type="Proteomes" id="UP000070544"/>
    </source>
</evidence>
<feature type="region of interest" description="Disordered" evidence="1">
    <location>
        <begin position="477"/>
        <end position="592"/>
    </location>
</feature>
<dbReference type="GO" id="GO:0005634">
    <property type="term" value="C:nucleus"/>
    <property type="evidence" value="ECO:0007669"/>
    <property type="project" value="TreeGrafter"/>
</dbReference>
<proteinExistence type="predicted"/>
<dbReference type="PANTHER" id="PTHR13223:SF2">
    <property type="entry name" value="ACIDIC FIBROBLAST GROWTH FACTOR INTRACELLULAR-BINDING PROTEIN"/>
    <property type="match status" value="1"/>
</dbReference>
<organism evidence="2 3">
    <name type="scientific">Gonapodya prolifera (strain JEL478)</name>
    <name type="common">Monoblepharis prolifera</name>
    <dbReference type="NCBI Taxonomy" id="1344416"/>
    <lineage>
        <taxon>Eukaryota</taxon>
        <taxon>Fungi</taxon>
        <taxon>Fungi incertae sedis</taxon>
        <taxon>Chytridiomycota</taxon>
        <taxon>Chytridiomycota incertae sedis</taxon>
        <taxon>Monoblepharidomycetes</taxon>
        <taxon>Monoblepharidales</taxon>
        <taxon>Gonapodyaceae</taxon>
        <taxon>Gonapodya</taxon>
    </lineage>
</organism>
<dbReference type="STRING" id="1344416.A0A139AUV5"/>
<dbReference type="PANTHER" id="PTHR13223">
    <property type="entry name" value="ACIDIC FIBROBLAST GROWTH FACTOR INTRACELLULAR BINDING PROTEIN"/>
    <property type="match status" value="1"/>
</dbReference>
<dbReference type="Pfam" id="PF05427">
    <property type="entry name" value="FIBP"/>
    <property type="match status" value="3"/>
</dbReference>
<dbReference type="InterPro" id="IPR008614">
    <property type="entry name" value="FIBP"/>
</dbReference>
<dbReference type="AlphaFoldDB" id="A0A139AUV5"/>
<evidence type="ECO:0000313" key="2">
    <source>
        <dbReference type="EMBL" id="KXS20484.1"/>
    </source>
</evidence>
<gene>
    <name evidence="2" type="ORF">M427DRAFT_66476</name>
</gene>
<feature type="compositionally biased region" description="Polar residues" evidence="1">
    <location>
        <begin position="547"/>
        <end position="562"/>
    </location>
</feature>
<dbReference type="Proteomes" id="UP000070544">
    <property type="component" value="Unassembled WGS sequence"/>
</dbReference>
<keyword evidence="3" id="KW-1185">Reference proteome</keyword>
<sequence>MTSRFRANLASTLSSVTVPTPTQIISSAASWLQSQTAGRSGGSLPDGVGGADGRERRRDAYSAGLAGVGAGGYGDSTLISNWGPFVDPDVFQLWLRGLAVDEAVDFLHSTMTRPVRLPILGNWVVDNYRTAVTLEQTFFQRPDFFVPEGSQVLCPLPLELRAMLVDQYYSFDPRIMRALLGKKLNSRTRKDLEDMAEPSGAAPGATLKPAAWAALWGSGAASGVGPVRVAGCRRVFDNLKRVTRRVEDVDGDLVAAIVGAFCLRRELATYYALVIFLNSLRIDTSKKKLAHLTFFDLITAAAVLNARWCAPRGGRDAWVKQGVGVDSTTPQTLPRAQGAGASGAGAGAGAGGASLAHSFSAGTGSRSRAPTGPGPAVATGTNSPHQSSRDTLDTLEPLISAPAPAQPPFQSAPPAPAPRVAVQVPQAFAAQVVINADAFDVTLAQDCRDLRTVFANAKAEVWEEMRTLVAKRVKERAGVVEPGSATPTIAARAQEPGGGGGGGELEHSAGRHTFSQVSLPGSGASSPMPSEQLLAPAPSTGGDPDGASTTTSVLPQVSSQPASPIPRLASKLHDSSLSSSRPGTPSIASSTTSILPPAPIVRSLVRAILLLGSTLSSADAREVFLTLVEKVCEPASSAGLNARDLRAVLDAAAVVLESMDTVQEQYRKRYGHSWKRIMSGVGEVVPYLWKKGPGGAVESAAAASSSAFGVSTSIITGEGQNASDLGGADVLGELAK</sequence>
<protein>
    <submittedName>
        <fullName evidence="2">Uncharacterized protein</fullName>
    </submittedName>
</protein>
<accession>A0A139AUV5</accession>